<feature type="region of interest" description="Disordered" evidence="1">
    <location>
        <begin position="16"/>
        <end position="67"/>
    </location>
</feature>
<proteinExistence type="predicted"/>
<feature type="compositionally biased region" description="Polar residues" evidence="1">
    <location>
        <begin position="16"/>
        <end position="26"/>
    </location>
</feature>
<dbReference type="AlphaFoldDB" id="A0A1R1XB79"/>
<evidence type="ECO:0000313" key="2">
    <source>
        <dbReference type="EMBL" id="OMJ11889.1"/>
    </source>
</evidence>
<gene>
    <name evidence="2" type="ORF">AYI69_g9660</name>
</gene>
<feature type="compositionally biased region" description="Low complexity" evidence="1">
    <location>
        <begin position="47"/>
        <end position="61"/>
    </location>
</feature>
<feature type="compositionally biased region" description="Basic residues" evidence="1">
    <location>
        <begin position="27"/>
        <end position="46"/>
    </location>
</feature>
<keyword evidence="3" id="KW-1185">Reference proteome</keyword>
<dbReference type="Proteomes" id="UP000187429">
    <property type="component" value="Unassembled WGS sequence"/>
</dbReference>
<evidence type="ECO:0000256" key="1">
    <source>
        <dbReference type="SAM" id="MobiDB-lite"/>
    </source>
</evidence>
<accession>A0A1R1XB79</accession>
<organism evidence="2 3">
    <name type="scientific">Smittium culicis</name>
    <dbReference type="NCBI Taxonomy" id="133412"/>
    <lineage>
        <taxon>Eukaryota</taxon>
        <taxon>Fungi</taxon>
        <taxon>Fungi incertae sedis</taxon>
        <taxon>Zoopagomycota</taxon>
        <taxon>Kickxellomycotina</taxon>
        <taxon>Harpellomycetes</taxon>
        <taxon>Harpellales</taxon>
        <taxon>Legeriomycetaceae</taxon>
        <taxon>Smittium</taxon>
    </lineage>
</organism>
<evidence type="ECO:0000313" key="3">
    <source>
        <dbReference type="Proteomes" id="UP000187429"/>
    </source>
</evidence>
<comment type="caution">
    <text evidence="2">The sequence shown here is derived from an EMBL/GenBank/DDBJ whole genome shotgun (WGS) entry which is preliminary data.</text>
</comment>
<protein>
    <submittedName>
        <fullName evidence="2">Uncharacterized protein</fullName>
    </submittedName>
</protein>
<name>A0A1R1XB79_9FUNG</name>
<reference evidence="3" key="1">
    <citation type="submission" date="2017-01" db="EMBL/GenBank/DDBJ databases">
        <authorList>
            <person name="Wang Y."/>
            <person name="White M."/>
            <person name="Kvist S."/>
            <person name="Moncalvo J.-M."/>
        </authorList>
    </citation>
    <scope>NUCLEOTIDE SEQUENCE [LARGE SCALE GENOMIC DNA]</scope>
    <source>
        <strain evidence="3">ID-206-W2</strain>
    </source>
</reference>
<dbReference type="EMBL" id="LSSM01005815">
    <property type="protein sequence ID" value="OMJ11889.1"/>
    <property type="molecule type" value="Genomic_DNA"/>
</dbReference>
<sequence>MPHCTQPSLFIAQMTSYTPPDSYTSQHRTRLRAGTCHHRTARRSPARARSTAPPSRISASRGRTAQG</sequence>